<comment type="caution">
    <text evidence="1">The sequence shown here is derived from an EMBL/GenBank/DDBJ whole genome shotgun (WGS) entry which is preliminary data.</text>
</comment>
<reference evidence="1" key="1">
    <citation type="submission" date="2020-04" db="EMBL/GenBank/DDBJ databases">
        <title>Hybrid Assembly of Korean Phytophthora infestans isolates.</title>
        <authorList>
            <person name="Prokchorchik M."/>
            <person name="Lee Y."/>
            <person name="Seo J."/>
            <person name="Cho J.-H."/>
            <person name="Park Y.-E."/>
            <person name="Jang D.-C."/>
            <person name="Im J.-S."/>
            <person name="Choi J.-G."/>
            <person name="Park H.-J."/>
            <person name="Lee G.-B."/>
            <person name="Lee Y.-G."/>
            <person name="Hong S.-Y."/>
            <person name="Cho K."/>
            <person name="Sohn K.H."/>
        </authorList>
    </citation>
    <scope>NUCLEOTIDE SEQUENCE</scope>
    <source>
        <strain evidence="1">KR_1_A1</strain>
    </source>
</reference>
<accession>A0A833WSW7</accession>
<gene>
    <name evidence="1" type="ORF">GN244_ATG12059</name>
</gene>
<keyword evidence="2" id="KW-1185">Reference proteome</keyword>
<sequence>MATDFAAFYANGALSGPSLQDKTKALKDVNVPPRMMYRVLEVLLEDTAVDYTEGGKRVGSLLALFKK</sequence>
<evidence type="ECO:0000313" key="1">
    <source>
        <dbReference type="EMBL" id="KAF4035916.1"/>
    </source>
</evidence>
<evidence type="ECO:0000313" key="2">
    <source>
        <dbReference type="Proteomes" id="UP000602510"/>
    </source>
</evidence>
<dbReference type="EMBL" id="WSZM01000289">
    <property type="protein sequence ID" value="KAF4035916.1"/>
    <property type="molecule type" value="Genomic_DNA"/>
</dbReference>
<dbReference type="AlphaFoldDB" id="A0A833WSW7"/>
<protein>
    <submittedName>
        <fullName evidence="1">Uncharacterized protein</fullName>
    </submittedName>
</protein>
<proteinExistence type="predicted"/>
<dbReference type="Proteomes" id="UP000602510">
    <property type="component" value="Unassembled WGS sequence"/>
</dbReference>
<name>A0A833WSW7_PHYIN</name>
<organism evidence="1 2">
    <name type="scientific">Phytophthora infestans</name>
    <name type="common">Potato late blight agent</name>
    <name type="synonym">Botrytis infestans</name>
    <dbReference type="NCBI Taxonomy" id="4787"/>
    <lineage>
        <taxon>Eukaryota</taxon>
        <taxon>Sar</taxon>
        <taxon>Stramenopiles</taxon>
        <taxon>Oomycota</taxon>
        <taxon>Peronosporomycetes</taxon>
        <taxon>Peronosporales</taxon>
        <taxon>Peronosporaceae</taxon>
        <taxon>Phytophthora</taxon>
    </lineage>
</organism>